<comment type="subcellular location">
    <subcellularLocation>
        <location evidence="1">Nucleus</location>
    </subcellularLocation>
</comment>
<dbReference type="SMART" id="SM00415">
    <property type="entry name" value="HSF"/>
    <property type="match status" value="1"/>
</dbReference>
<sequence length="259" mass="29254">MARNTRVGANTTTRICLSLSVFQHCKFASFVRQLNIYGFRRDTDARKTKDTKDKESCRWYHPYFRPGRRDLFHLIRRKAARYRRKRSRLADDPETIINVGSGDESENDELQQTQLEQPPSAPEQPQDAELDDRPRSASISSVQPDAFQSRPYTLMYDDCVQPSHTPSSADAVAAAAVAAAAAAAAAAGGTTVPMQPMVPEAPQQHTPSQSHSHLHQRPHPHPHSHSHSHPHQQQQQHPSQPQPQTQQEQQHNTNKHIRE</sequence>
<dbReference type="GO" id="GO:0003700">
    <property type="term" value="F:DNA-binding transcription factor activity"/>
    <property type="evidence" value="ECO:0007669"/>
    <property type="project" value="InterPro"/>
</dbReference>
<dbReference type="Pfam" id="PF00447">
    <property type="entry name" value="HSF_DNA-bind"/>
    <property type="match status" value="1"/>
</dbReference>
<proteinExistence type="inferred from homology"/>
<dbReference type="InParanoid" id="A0A1X2HVU2"/>
<name>A0A1X2HVU2_SYNRA</name>
<dbReference type="EMBL" id="MCGN01000001">
    <property type="protein sequence ID" value="ORZ03725.1"/>
    <property type="molecule type" value="Genomic_DNA"/>
</dbReference>
<dbReference type="OrthoDB" id="60033at2759"/>
<comment type="caution">
    <text evidence="7">The sequence shown here is derived from an EMBL/GenBank/DDBJ whole genome shotgun (WGS) entry which is preliminary data.</text>
</comment>
<evidence type="ECO:0000313" key="8">
    <source>
        <dbReference type="Proteomes" id="UP000242180"/>
    </source>
</evidence>
<keyword evidence="2" id="KW-0238">DNA-binding</keyword>
<dbReference type="InterPro" id="IPR036388">
    <property type="entry name" value="WH-like_DNA-bd_sf"/>
</dbReference>
<reference evidence="7 8" key="1">
    <citation type="submission" date="2016-07" db="EMBL/GenBank/DDBJ databases">
        <title>Pervasive Adenine N6-methylation of Active Genes in Fungi.</title>
        <authorList>
            <consortium name="DOE Joint Genome Institute"/>
            <person name="Mondo S.J."/>
            <person name="Dannebaum R.O."/>
            <person name="Kuo R.C."/>
            <person name="Labutti K."/>
            <person name="Haridas S."/>
            <person name="Kuo A."/>
            <person name="Salamov A."/>
            <person name="Ahrendt S.R."/>
            <person name="Lipzen A."/>
            <person name="Sullivan W."/>
            <person name="Andreopoulos W.B."/>
            <person name="Clum A."/>
            <person name="Lindquist E."/>
            <person name="Daum C."/>
            <person name="Ramamoorthy G.K."/>
            <person name="Gryganskyi A."/>
            <person name="Culley D."/>
            <person name="Magnuson J.K."/>
            <person name="James T.Y."/>
            <person name="O'Malley M.A."/>
            <person name="Stajich J.E."/>
            <person name="Spatafora J.W."/>
            <person name="Visel A."/>
            <person name="Grigoriev I.V."/>
        </authorList>
    </citation>
    <scope>NUCLEOTIDE SEQUENCE [LARGE SCALE GENOMIC DNA]</scope>
    <source>
        <strain evidence="7 8">NRRL 2496</strain>
    </source>
</reference>
<dbReference type="PANTHER" id="PTHR10015:SF206">
    <property type="entry name" value="HSF-TYPE DNA-BINDING DOMAIN-CONTAINING PROTEIN"/>
    <property type="match status" value="1"/>
</dbReference>
<evidence type="ECO:0000256" key="5">
    <source>
        <dbReference type="SAM" id="MobiDB-lite"/>
    </source>
</evidence>
<keyword evidence="8" id="KW-1185">Reference proteome</keyword>
<dbReference type="InterPro" id="IPR000232">
    <property type="entry name" value="HSF_DNA-bd"/>
</dbReference>
<evidence type="ECO:0000256" key="4">
    <source>
        <dbReference type="RuleBase" id="RU004020"/>
    </source>
</evidence>
<dbReference type="GO" id="GO:0005634">
    <property type="term" value="C:nucleus"/>
    <property type="evidence" value="ECO:0007669"/>
    <property type="project" value="UniProtKB-SubCell"/>
</dbReference>
<evidence type="ECO:0000256" key="2">
    <source>
        <dbReference type="ARBA" id="ARBA00023125"/>
    </source>
</evidence>
<feature type="compositionally biased region" description="Low complexity" evidence="5">
    <location>
        <begin position="231"/>
        <end position="251"/>
    </location>
</feature>
<feature type="compositionally biased region" description="Basic residues" evidence="5">
    <location>
        <begin position="212"/>
        <end position="230"/>
    </location>
</feature>
<evidence type="ECO:0000256" key="3">
    <source>
        <dbReference type="ARBA" id="ARBA00023242"/>
    </source>
</evidence>
<dbReference type="SUPFAM" id="SSF46785">
    <property type="entry name" value="Winged helix' DNA-binding domain"/>
    <property type="match status" value="1"/>
</dbReference>
<accession>A0A1X2HVU2</accession>
<keyword evidence="3" id="KW-0539">Nucleus</keyword>
<evidence type="ECO:0000259" key="6">
    <source>
        <dbReference type="SMART" id="SM00415"/>
    </source>
</evidence>
<feature type="domain" description="HSF-type DNA-binding" evidence="6">
    <location>
        <begin position="2"/>
        <end position="78"/>
    </location>
</feature>
<dbReference type="Proteomes" id="UP000242180">
    <property type="component" value="Unassembled WGS sequence"/>
</dbReference>
<dbReference type="AlphaFoldDB" id="A0A1X2HVU2"/>
<evidence type="ECO:0000313" key="7">
    <source>
        <dbReference type="EMBL" id="ORZ03725.1"/>
    </source>
</evidence>
<gene>
    <name evidence="7" type="ORF">BCR43DRAFT_60868</name>
</gene>
<evidence type="ECO:0000256" key="1">
    <source>
        <dbReference type="ARBA" id="ARBA00004123"/>
    </source>
</evidence>
<dbReference type="PANTHER" id="PTHR10015">
    <property type="entry name" value="HEAT SHOCK TRANSCRIPTION FACTOR"/>
    <property type="match status" value="1"/>
</dbReference>
<dbReference type="Gene3D" id="1.10.10.10">
    <property type="entry name" value="Winged helix-like DNA-binding domain superfamily/Winged helix DNA-binding domain"/>
    <property type="match status" value="1"/>
</dbReference>
<dbReference type="STRING" id="13706.A0A1X2HVU2"/>
<dbReference type="InterPro" id="IPR036390">
    <property type="entry name" value="WH_DNA-bd_sf"/>
</dbReference>
<protein>
    <recommendedName>
        <fullName evidence="6">HSF-type DNA-binding domain-containing protein</fullName>
    </recommendedName>
</protein>
<comment type="similarity">
    <text evidence="4">Belongs to the HSF family.</text>
</comment>
<feature type="region of interest" description="Disordered" evidence="5">
    <location>
        <begin position="193"/>
        <end position="259"/>
    </location>
</feature>
<feature type="region of interest" description="Disordered" evidence="5">
    <location>
        <begin position="93"/>
        <end position="146"/>
    </location>
</feature>
<organism evidence="7 8">
    <name type="scientific">Syncephalastrum racemosum</name>
    <name type="common">Filamentous fungus</name>
    <dbReference type="NCBI Taxonomy" id="13706"/>
    <lineage>
        <taxon>Eukaryota</taxon>
        <taxon>Fungi</taxon>
        <taxon>Fungi incertae sedis</taxon>
        <taxon>Mucoromycota</taxon>
        <taxon>Mucoromycotina</taxon>
        <taxon>Mucoromycetes</taxon>
        <taxon>Mucorales</taxon>
        <taxon>Syncephalastraceae</taxon>
        <taxon>Syncephalastrum</taxon>
    </lineage>
</organism>
<dbReference type="GO" id="GO:0043565">
    <property type="term" value="F:sequence-specific DNA binding"/>
    <property type="evidence" value="ECO:0007669"/>
    <property type="project" value="InterPro"/>
</dbReference>